<dbReference type="InterPro" id="IPR017871">
    <property type="entry name" value="ABC_transporter-like_CS"/>
</dbReference>
<feature type="domain" description="ABC transporter" evidence="1">
    <location>
        <begin position="7"/>
        <end position="253"/>
    </location>
</feature>
<dbReference type="PANTHER" id="PTHR43394">
    <property type="entry name" value="ATP-DEPENDENT PERMEASE MDL1, MITOCHONDRIAL"/>
    <property type="match status" value="1"/>
</dbReference>
<dbReference type="PROSITE" id="PS00211">
    <property type="entry name" value="ABC_TRANSPORTER_1"/>
    <property type="match status" value="1"/>
</dbReference>
<dbReference type="EMBL" id="JAECZB010000033">
    <property type="protein sequence ID" value="MBH8553471.1"/>
    <property type="molecule type" value="Genomic_DNA"/>
</dbReference>
<keyword evidence="3" id="KW-1185">Reference proteome</keyword>
<comment type="caution">
    <text evidence="2">The sequence shown here is derived from an EMBL/GenBank/DDBJ whole genome shotgun (WGS) entry which is preliminary data.</text>
</comment>
<proteinExistence type="predicted"/>
<keyword evidence="2" id="KW-0547">Nucleotide-binding</keyword>
<dbReference type="Proteomes" id="UP000599391">
    <property type="component" value="Unassembled WGS sequence"/>
</dbReference>
<dbReference type="GO" id="GO:0016887">
    <property type="term" value="F:ATP hydrolysis activity"/>
    <property type="evidence" value="ECO:0007669"/>
    <property type="project" value="InterPro"/>
</dbReference>
<dbReference type="PANTHER" id="PTHR43394:SF1">
    <property type="entry name" value="ATP-BINDING CASSETTE SUB-FAMILY B MEMBER 10, MITOCHONDRIAL"/>
    <property type="match status" value="1"/>
</dbReference>
<dbReference type="PROSITE" id="PS50893">
    <property type="entry name" value="ABC_TRANSPORTER_2"/>
    <property type="match status" value="1"/>
</dbReference>
<dbReference type="Gene3D" id="3.40.50.300">
    <property type="entry name" value="P-loop containing nucleotide triphosphate hydrolases"/>
    <property type="match status" value="1"/>
</dbReference>
<dbReference type="InterPro" id="IPR039421">
    <property type="entry name" value="Type_1_exporter"/>
</dbReference>
<protein>
    <submittedName>
        <fullName evidence="2">ATP-binding cassette domain-containing protein</fullName>
    </submittedName>
</protein>
<reference evidence="2 3" key="1">
    <citation type="journal article" date="2021" name="Int. J. Syst. Evol. Microbiol.">
        <title>Amazonocrinis nigriterrae gen. nov., sp. nov., Atlanticothrix silvestris gen. nov., sp. nov. and Dendronalium phyllosphericum gen. nov., sp. nov., nostocacean cyanobacteria from Brazilian environments.</title>
        <authorList>
            <person name="Alvarenga D.O."/>
            <person name="Andreote A.P.D."/>
            <person name="Branco L.H.Z."/>
            <person name="Delbaje E."/>
            <person name="Cruz R.B."/>
            <person name="Varani A.M."/>
            <person name="Fiore M.F."/>
        </authorList>
    </citation>
    <scope>NUCLEOTIDE SEQUENCE [LARGE SCALE GENOMIC DNA]</scope>
    <source>
        <strain evidence="2 3">CENA357</strain>
    </source>
</reference>
<dbReference type="AlphaFoldDB" id="A0A8J7HE82"/>
<keyword evidence="2" id="KW-0067">ATP-binding</keyword>
<dbReference type="GO" id="GO:0015421">
    <property type="term" value="F:ABC-type oligopeptide transporter activity"/>
    <property type="evidence" value="ECO:0007669"/>
    <property type="project" value="TreeGrafter"/>
</dbReference>
<name>A0A8J7HE82_9CYAN</name>
<gene>
    <name evidence="2" type="ORF">I8751_14025</name>
</gene>
<dbReference type="SUPFAM" id="SSF52540">
    <property type="entry name" value="P-loop containing nucleoside triphosphate hydrolases"/>
    <property type="match status" value="1"/>
</dbReference>
<dbReference type="InterPro" id="IPR027417">
    <property type="entry name" value="P-loop_NTPase"/>
</dbReference>
<sequence>MYPSSLLRVQRDLKKHTTNQQSLTSEAAIIKLLQVVAGDTNLLSDFSQSWTVQEFQLGDELTNYAIVQEIKDNSNNILYLVCQGRVRLLGFDTTVGREVSTQLLLAQQTFGADHLLCDQALPYRAIASAKLADIYTFIQTLPSGHNTQIGERGLMLSGGQRQKIAIARALIRNPKILIFDEATNGLDAESERCFQQNLARMSRYRTTLIISHRLFSVRYADHILVLDRGIVVEQGKHQELMAIGGLYSHLAQLQIHL</sequence>
<dbReference type="Pfam" id="PF00005">
    <property type="entry name" value="ABC_tran"/>
    <property type="match status" value="1"/>
</dbReference>
<evidence type="ECO:0000313" key="2">
    <source>
        <dbReference type="EMBL" id="MBH8553471.1"/>
    </source>
</evidence>
<evidence type="ECO:0000313" key="3">
    <source>
        <dbReference type="Proteomes" id="UP000599391"/>
    </source>
</evidence>
<dbReference type="InterPro" id="IPR003439">
    <property type="entry name" value="ABC_transporter-like_ATP-bd"/>
</dbReference>
<dbReference type="GO" id="GO:0005524">
    <property type="term" value="F:ATP binding"/>
    <property type="evidence" value="ECO:0007669"/>
    <property type="project" value="UniProtKB-KW"/>
</dbReference>
<organism evidence="2 3">
    <name type="scientific">Atlanticothrix silvestris CENA357</name>
    <dbReference type="NCBI Taxonomy" id="1725252"/>
    <lineage>
        <taxon>Bacteria</taxon>
        <taxon>Bacillati</taxon>
        <taxon>Cyanobacteriota</taxon>
        <taxon>Cyanophyceae</taxon>
        <taxon>Nostocales</taxon>
        <taxon>Nodulariaceae</taxon>
        <taxon>Atlanticothrix</taxon>
        <taxon>Atlanticothrix silvestris</taxon>
    </lineage>
</organism>
<accession>A0A8J7HE82</accession>
<evidence type="ECO:0000259" key="1">
    <source>
        <dbReference type="PROSITE" id="PS50893"/>
    </source>
</evidence>